<reference evidence="2" key="3">
    <citation type="submission" date="2023-05" db="EMBL/GenBank/DDBJ databases">
        <authorList>
            <person name="Smith C.H."/>
        </authorList>
    </citation>
    <scope>NUCLEOTIDE SEQUENCE</scope>
    <source>
        <strain evidence="2">CHS0354</strain>
        <tissue evidence="2">Mantle</tissue>
    </source>
</reference>
<dbReference type="AlphaFoldDB" id="A0AAE0SFC1"/>
<reference evidence="2" key="2">
    <citation type="journal article" date="2021" name="Genome Biol. Evol.">
        <title>Developing a high-quality reference genome for a parasitic bivalve with doubly uniparental inheritance (Bivalvia: Unionida).</title>
        <authorList>
            <person name="Smith C.H."/>
        </authorList>
    </citation>
    <scope>NUCLEOTIDE SEQUENCE</scope>
    <source>
        <strain evidence="2">CHS0354</strain>
        <tissue evidence="2">Mantle</tissue>
    </source>
</reference>
<sequence length="134" mass="15497">MSNGTVRFREYSTFIRRFDLEPYTTHFYLVLHNVTEEDFTDYVLQVTAHDGHVKEVRKHLLRYTGAQEVRQMDVRCSAVLALGWGVAAALFFALIFIGLAYAIQTRVRRRTGRLNLRETELLSGQDGKRTALED</sequence>
<evidence type="ECO:0000256" key="1">
    <source>
        <dbReference type="SAM" id="Phobius"/>
    </source>
</evidence>
<proteinExistence type="predicted"/>
<gene>
    <name evidence="2" type="ORF">CHS0354_013677</name>
</gene>
<evidence type="ECO:0000313" key="3">
    <source>
        <dbReference type="Proteomes" id="UP001195483"/>
    </source>
</evidence>
<keyword evidence="3" id="KW-1185">Reference proteome</keyword>
<keyword evidence="1" id="KW-0812">Transmembrane</keyword>
<organism evidence="2 3">
    <name type="scientific">Potamilus streckersoni</name>
    <dbReference type="NCBI Taxonomy" id="2493646"/>
    <lineage>
        <taxon>Eukaryota</taxon>
        <taxon>Metazoa</taxon>
        <taxon>Spiralia</taxon>
        <taxon>Lophotrochozoa</taxon>
        <taxon>Mollusca</taxon>
        <taxon>Bivalvia</taxon>
        <taxon>Autobranchia</taxon>
        <taxon>Heteroconchia</taxon>
        <taxon>Palaeoheterodonta</taxon>
        <taxon>Unionida</taxon>
        <taxon>Unionoidea</taxon>
        <taxon>Unionidae</taxon>
        <taxon>Ambleminae</taxon>
        <taxon>Lampsilini</taxon>
        <taxon>Potamilus</taxon>
    </lineage>
</organism>
<accession>A0AAE0SFC1</accession>
<comment type="caution">
    <text evidence="2">The sequence shown here is derived from an EMBL/GenBank/DDBJ whole genome shotgun (WGS) entry which is preliminary data.</text>
</comment>
<dbReference type="Proteomes" id="UP001195483">
    <property type="component" value="Unassembled WGS sequence"/>
</dbReference>
<name>A0AAE0SFC1_9BIVA</name>
<feature type="transmembrane region" description="Helical" evidence="1">
    <location>
        <begin position="81"/>
        <end position="103"/>
    </location>
</feature>
<reference evidence="2" key="1">
    <citation type="journal article" date="2021" name="Genome Biol. Evol.">
        <title>A High-Quality Reference Genome for a Parasitic Bivalve with Doubly Uniparental Inheritance (Bivalvia: Unionida).</title>
        <authorList>
            <person name="Smith C.H."/>
        </authorList>
    </citation>
    <scope>NUCLEOTIDE SEQUENCE</scope>
    <source>
        <strain evidence="2">CHS0354</strain>
    </source>
</reference>
<evidence type="ECO:0000313" key="2">
    <source>
        <dbReference type="EMBL" id="KAK3590644.1"/>
    </source>
</evidence>
<dbReference type="EMBL" id="JAEAOA010000833">
    <property type="protein sequence ID" value="KAK3590644.1"/>
    <property type="molecule type" value="Genomic_DNA"/>
</dbReference>
<keyword evidence="1" id="KW-1133">Transmembrane helix</keyword>
<keyword evidence="1" id="KW-0472">Membrane</keyword>
<protein>
    <submittedName>
        <fullName evidence="2">Uncharacterized protein</fullName>
    </submittedName>
</protein>